<keyword evidence="1" id="KW-0812">Transmembrane</keyword>
<evidence type="ECO:0000256" key="1">
    <source>
        <dbReference type="SAM" id="Phobius"/>
    </source>
</evidence>
<feature type="domain" description="DUF7965" evidence="2">
    <location>
        <begin position="6"/>
        <end position="160"/>
    </location>
</feature>
<dbReference type="RefSeq" id="WP_008324201.1">
    <property type="nucleotide sequence ID" value="NZ_AOLK01000015.1"/>
</dbReference>
<dbReference type="Proteomes" id="UP000011612">
    <property type="component" value="Unassembled WGS sequence"/>
</dbReference>
<name>M0HQS5_HALEO</name>
<gene>
    <name evidence="3" type="ORF">C453_09758</name>
</gene>
<dbReference type="AlphaFoldDB" id="M0HQS5"/>
<sequence length="169" mass="17250">MADADRLETWTITTVNVTLLSLIGVFAAHTSGVLTNALSGFGTLPGVAVFTYLWVVVWLSTRWAVADGGLDRIAREDSGFRSLVLRGIAGGAASGVVFVFGILVTAFLASVSRGELELTSFALFGLFGGGVSGVVGGVIGGVSVVLDAAVYLVATHVGPKQDGESATES</sequence>
<proteinExistence type="predicted"/>
<keyword evidence="1" id="KW-1133">Transmembrane helix</keyword>
<accession>M0HQS5</accession>
<protein>
    <recommendedName>
        <fullName evidence="2">DUF7965 domain-containing protein</fullName>
    </recommendedName>
</protein>
<dbReference type="Pfam" id="PF25913">
    <property type="entry name" value="DUF7965"/>
    <property type="match status" value="1"/>
</dbReference>
<feature type="transmembrane region" description="Helical" evidence="1">
    <location>
        <begin position="121"/>
        <end position="154"/>
    </location>
</feature>
<dbReference type="OrthoDB" id="293774at2157"/>
<keyword evidence="4" id="KW-1185">Reference proteome</keyword>
<dbReference type="EMBL" id="AOLK01000015">
    <property type="protein sequence ID" value="ELZ86093.1"/>
    <property type="molecule type" value="Genomic_DNA"/>
</dbReference>
<keyword evidence="1" id="KW-0472">Membrane</keyword>
<evidence type="ECO:0000259" key="2">
    <source>
        <dbReference type="Pfam" id="PF25913"/>
    </source>
</evidence>
<feature type="transmembrane region" description="Helical" evidence="1">
    <location>
        <begin position="41"/>
        <end position="63"/>
    </location>
</feature>
<reference evidence="3 4" key="1">
    <citation type="journal article" date="2014" name="PLoS Genet.">
        <title>Phylogenetically driven sequencing of extremely halophilic archaea reveals strategies for static and dynamic osmo-response.</title>
        <authorList>
            <person name="Becker E.A."/>
            <person name="Seitzer P.M."/>
            <person name="Tritt A."/>
            <person name="Larsen D."/>
            <person name="Krusor M."/>
            <person name="Yao A.I."/>
            <person name="Wu D."/>
            <person name="Madern D."/>
            <person name="Eisen J.A."/>
            <person name="Darling A.E."/>
            <person name="Facciotti M.T."/>
        </authorList>
    </citation>
    <scope>NUCLEOTIDE SEQUENCE [LARGE SCALE GENOMIC DNA]</scope>
    <source>
        <strain evidence="3 4">ATCC BAA-1513</strain>
    </source>
</reference>
<dbReference type="STRING" id="1230453.C453_09758"/>
<comment type="caution">
    <text evidence="3">The sequence shown here is derived from an EMBL/GenBank/DDBJ whole genome shotgun (WGS) entry which is preliminary data.</text>
</comment>
<evidence type="ECO:0000313" key="3">
    <source>
        <dbReference type="EMBL" id="ELZ86093.1"/>
    </source>
</evidence>
<dbReference type="PATRIC" id="fig|1230453.4.peg.1921"/>
<dbReference type="InterPro" id="IPR058271">
    <property type="entry name" value="DUF7965"/>
</dbReference>
<feature type="transmembrane region" description="Helical" evidence="1">
    <location>
        <begin position="83"/>
        <end position="109"/>
    </location>
</feature>
<organism evidence="3 4">
    <name type="scientific">Haloferax elongans ATCC BAA-1513</name>
    <dbReference type="NCBI Taxonomy" id="1230453"/>
    <lineage>
        <taxon>Archaea</taxon>
        <taxon>Methanobacteriati</taxon>
        <taxon>Methanobacteriota</taxon>
        <taxon>Stenosarchaea group</taxon>
        <taxon>Halobacteria</taxon>
        <taxon>Halobacteriales</taxon>
        <taxon>Haloferacaceae</taxon>
        <taxon>Haloferax</taxon>
    </lineage>
</organism>
<evidence type="ECO:0000313" key="4">
    <source>
        <dbReference type="Proteomes" id="UP000011612"/>
    </source>
</evidence>
<feature type="transmembrane region" description="Helical" evidence="1">
    <location>
        <begin position="7"/>
        <end position="29"/>
    </location>
</feature>